<dbReference type="GO" id="GO:0008168">
    <property type="term" value="F:methyltransferase activity"/>
    <property type="evidence" value="ECO:0007669"/>
    <property type="project" value="UniProtKB-KW"/>
</dbReference>
<comment type="caution">
    <text evidence="2">The sequence shown here is derived from an EMBL/GenBank/DDBJ whole genome shotgun (WGS) entry which is preliminary data.</text>
</comment>
<dbReference type="Pfam" id="PF13649">
    <property type="entry name" value="Methyltransf_25"/>
    <property type="match status" value="1"/>
</dbReference>
<dbReference type="InterPro" id="IPR029063">
    <property type="entry name" value="SAM-dependent_MTases_sf"/>
</dbReference>
<keyword evidence="2" id="KW-0489">Methyltransferase</keyword>
<dbReference type="InterPro" id="IPR050508">
    <property type="entry name" value="Methyltransf_Superfamily"/>
</dbReference>
<dbReference type="Gene3D" id="3.40.50.150">
    <property type="entry name" value="Vaccinia Virus protein VP39"/>
    <property type="match status" value="1"/>
</dbReference>
<sequence>MTRAFYDALAVDYAEMFAGEPSDPLGRAVLGSFGRFVGSGPAVDVGCGPGRVTGYLADLGVSVYGVDLSPEMVKIARGERPDLRFEVGSMWDLGLADGSLAGLSAWYSVIHTPAPEVGDLLAEFGRMLRVGGHLVLGFQIGDEPLRLERPLGHDVSLDFNRLRPAWVVGLLEERGFEVVVRVEREALEGETAPQAYLIARRQG</sequence>
<keyword evidence="3" id="KW-1185">Reference proteome</keyword>
<dbReference type="CDD" id="cd02440">
    <property type="entry name" value="AdoMet_MTases"/>
    <property type="match status" value="1"/>
</dbReference>
<evidence type="ECO:0000259" key="1">
    <source>
        <dbReference type="Pfam" id="PF13649"/>
    </source>
</evidence>
<proteinExistence type="predicted"/>
<name>A0A2S6GR18_9PSEU</name>
<dbReference type="SUPFAM" id="SSF53335">
    <property type="entry name" value="S-adenosyl-L-methionine-dependent methyltransferases"/>
    <property type="match status" value="1"/>
</dbReference>
<dbReference type="RefSeq" id="WP_245931323.1">
    <property type="nucleotide sequence ID" value="NZ_CP154825.1"/>
</dbReference>
<evidence type="ECO:0000313" key="2">
    <source>
        <dbReference type="EMBL" id="PPK67627.1"/>
    </source>
</evidence>
<dbReference type="InterPro" id="IPR041698">
    <property type="entry name" value="Methyltransf_25"/>
</dbReference>
<keyword evidence="2" id="KW-0808">Transferase</keyword>
<dbReference type="AlphaFoldDB" id="A0A2S6GR18"/>
<dbReference type="PANTHER" id="PTHR42912">
    <property type="entry name" value="METHYLTRANSFERASE"/>
    <property type="match status" value="1"/>
</dbReference>
<organism evidence="2 3">
    <name type="scientific">Actinokineospora auranticolor</name>
    <dbReference type="NCBI Taxonomy" id="155976"/>
    <lineage>
        <taxon>Bacteria</taxon>
        <taxon>Bacillati</taxon>
        <taxon>Actinomycetota</taxon>
        <taxon>Actinomycetes</taxon>
        <taxon>Pseudonocardiales</taxon>
        <taxon>Pseudonocardiaceae</taxon>
        <taxon>Actinokineospora</taxon>
    </lineage>
</organism>
<gene>
    <name evidence="2" type="ORF">CLV40_107293</name>
</gene>
<dbReference type="EMBL" id="PTIX01000007">
    <property type="protein sequence ID" value="PPK67627.1"/>
    <property type="molecule type" value="Genomic_DNA"/>
</dbReference>
<reference evidence="2 3" key="1">
    <citation type="submission" date="2018-02" db="EMBL/GenBank/DDBJ databases">
        <title>Genomic Encyclopedia of Archaeal and Bacterial Type Strains, Phase II (KMG-II): from individual species to whole genera.</title>
        <authorList>
            <person name="Goeker M."/>
        </authorList>
    </citation>
    <scope>NUCLEOTIDE SEQUENCE [LARGE SCALE GENOMIC DNA]</scope>
    <source>
        <strain evidence="2 3">YU 961-1</strain>
    </source>
</reference>
<dbReference type="Proteomes" id="UP000239203">
    <property type="component" value="Unassembled WGS sequence"/>
</dbReference>
<protein>
    <submittedName>
        <fullName evidence="2">Methyltransferase family protein</fullName>
    </submittedName>
</protein>
<accession>A0A2S6GR18</accession>
<evidence type="ECO:0000313" key="3">
    <source>
        <dbReference type="Proteomes" id="UP000239203"/>
    </source>
</evidence>
<dbReference type="GO" id="GO:0032259">
    <property type="term" value="P:methylation"/>
    <property type="evidence" value="ECO:0007669"/>
    <property type="project" value="UniProtKB-KW"/>
</dbReference>
<feature type="domain" description="Methyltransferase" evidence="1">
    <location>
        <begin position="43"/>
        <end position="132"/>
    </location>
</feature>